<dbReference type="EMBL" id="QXED01000005">
    <property type="protein sequence ID" value="RIV21372.1"/>
    <property type="molecule type" value="Genomic_DNA"/>
</dbReference>
<accession>A0A418M681</accession>
<protein>
    <submittedName>
        <fullName evidence="1">Uncharacterized protein</fullName>
    </submittedName>
</protein>
<name>A0A418M681_9BACT</name>
<proteinExistence type="predicted"/>
<keyword evidence="2" id="KW-1185">Reference proteome</keyword>
<dbReference type="PROSITE" id="PS51257">
    <property type="entry name" value="PROKAR_LIPOPROTEIN"/>
    <property type="match status" value="1"/>
</dbReference>
<dbReference type="AlphaFoldDB" id="A0A418M681"/>
<reference evidence="1 2" key="1">
    <citation type="submission" date="2018-08" db="EMBL/GenBank/DDBJ databases">
        <title>Fibrisoma montanum sp. nov., isolated from Danxia mountain soil.</title>
        <authorList>
            <person name="Huang Y."/>
        </authorList>
    </citation>
    <scope>NUCLEOTIDE SEQUENCE [LARGE SCALE GENOMIC DNA]</scope>
    <source>
        <strain evidence="1 2">HYT19</strain>
    </source>
</reference>
<sequence>MKKSYFHAIGTFLLLSCSQSRVKESDLIGKTFRVKYHLDQVKAETEAQKQLLTSIASLNYSYSFQSEGKGTYTALGMQVPMQWGLIGDSIKIDLSLPDMEQSNQYHIEPSEGGYLMKSDSLTVSLSASE</sequence>
<evidence type="ECO:0000313" key="2">
    <source>
        <dbReference type="Proteomes" id="UP000283523"/>
    </source>
</evidence>
<evidence type="ECO:0000313" key="1">
    <source>
        <dbReference type="EMBL" id="RIV21372.1"/>
    </source>
</evidence>
<dbReference type="RefSeq" id="WP_119669166.1">
    <property type="nucleotide sequence ID" value="NZ_QXED01000005.1"/>
</dbReference>
<organism evidence="1 2">
    <name type="scientific">Fibrisoma montanum</name>
    <dbReference type="NCBI Taxonomy" id="2305895"/>
    <lineage>
        <taxon>Bacteria</taxon>
        <taxon>Pseudomonadati</taxon>
        <taxon>Bacteroidota</taxon>
        <taxon>Cytophagia</taxon>
        <taxon>Cytophagales</taxon>
        <taxon>Spirosomataceae</taxon>
        <taxon>Fibrisoma</taxon>
    </lineage>
</organism>
<comment type="caution">
    <text evidence="1">The sequence shown here is derived from an EMBL/GenBank/DDBJ whole genome shotgun (WGS) entry which is preliminary data.</text>
</comment>
<gene>
    <name evidence="1" type="ORF">DYU11_18370</name>
</gene>
<dbReference type="Proteomes" id="UP000283523">
    <property type="component" value="Unassembled WGS sequence"/>
</dbReference>